<feature type="compositionally biased region" description="Polar residues" evidence="1">
    <location>
        <begin position="37"/>
        <end position="49"/>
    </location>
</feature>
<keyword evidence="3" id="KW-1185">Reference proteome</keyword>
<evidence type="ECO:0000313" key="2">
    <source>
        <dbReference type="EMBL" id="KDR21319.1"/>
    </source>
</evidence>
<feature type="region of interest" description="Disordered" evidence="1">
    <location>
        <begin position="26"/>
        <end position="49"/>
    </location>
</feature>
<dbReference type="AlphaFoldDB" id="A0A067RNK6"/>
<dbReference type="EMBL" id="KK852561">
    <property type="protein sequence ID" value="KDR21319.1"/>
    <property type="molecule type" value="Genomic_DNA"/>
</dbReference>
<proteinExistence type="predicted"/>
<sequence length="49" mass="5833">MEYRELELQEPIFKVEVHVHMRREMGVQQDAHRSHRSSYQFNMSSGAVA</sequence>
<dbReference type="InParanoid" id="A0A067RNK6"/>
<dbReference type="Proteomes" id="UP000027135">
    <property type="component" value="Unassembled WGS sequence"/>
</dbReference>
<name>A0A067RNK6_ZOONE</name>
<evidence type="ECO:0000256" key="1">
    <source>
        <dbReference type="SAM" id="MobiDB-lite"/>
    </source>
</evidence>
<protein>
    <submittedName>
        <fullName evidence="2">Uncharacterized protein</fullName>
    </submittedName>
</protein>
<gene>
    <name evidence="2" type="ORF">L798_03952</name>
</gene>
<evidence type="ECO:0000313" key="3">
    <source>
        <dbReference type="Proteomes" id="UP000027135"/>
    </source>
</evidence>
<organism evidence="2 3">
    <name type="scientific">Zootermopsis nevadensis</name>
    <name type="common">Dampwood termite</name>
    <dbReference type="NCBI Taxonomy" id="136037"/>
    <lineage>
        <taxon>Eukaryota</taxon>
        <taxon>Metazoa</taxon>
        <taxon>Ecdysozoa</taxon>
        <taxon>Arthropoda</taxon>
        <taxon>Hexapoda</taxon>
        <taxon>Insecta</taxon>
        <taxon>Pterygota</taxon>
        <taxon>Neoptera</taxon>
        <taxon>Polyneoptera</taxon>
        <taxon>Dictyoptera</taxon>
        <taxon>Blattodea</taxon>
        <taxon>Blattoidea</taxon>
        <taxon>Termitoidae</taxon>
        <taxon>Termopsidae</taxon>
        <taxon>Zootermopsis</taxon>
    </lineage>
</organism>
<reference evidence="2 3" key="1">
    <citation type="journal article" date="2014" name="Nat. Commun.">
        <title>Molecular traces of alternative social organization in a termite genome.</title>
        <authorList>
            <person name="Terrapon N."/>
            <person name="Li C."/>
            <person name="Robertson H.M."/>
            <person name="Ji L."/>
            <person name="Meng X."/>
            <person name="Booth W."/>
            <person name="Chen Z."/>
            <person name="Childers C.P."/>
            <person name="Glastad K.M."/>
            <person name="Gokhale K."/>
            <person name="Gowin J."/>
            <person name="Gronenberg W."/>
            <person name="Hermansen R.A."/>
            <person name="Hu H."/>
            <person name="Hunt B.G."/>
            <person name="Huylmans A.K."/>
            <person name="Khalil S.M."/>
            <person name="Mitchell R.D."/>
            <person name="Munoz-Torres M.C."/>
            <person name="Mustard J.A."/>
            <person name="Pan H."/>
            <person name="Reese J.T."/>
            <person name="Scharf M.E."/>
            <person name="Sun F."/>
            <person name="Vogel H."/>
            <person name="Xiao J."/>
            <person name="Yang W."/>
            <person name="Yang Z."/>
            <person name="Yang Z."/>
            <person name="Zhou J."/>
            <person name="Zhu J."/>
            <person name="Brent C.S."/>
            <person name="Elsik C.G."/>
            <person name="Goodisman M.A."/>
            <person name="Liberles D.A."/>
            <person name="Roe R.M."/>
            <person name="Vargo E.L."/>
            <person name="Vilcinskas A."/>
            <person name="Wang J."/>
            <person name="Bornberg-Bauer E."/>
            <person name="Korb J."/>
            <person name="Zhang G."/>
            <person name="Liebig J."/>
        </authorList>
    </citation>
    <scope>NUCLEOTIDE SEQUENCE [LARGE SCALE GENOMIC DNA]</scope>
    <source>
        <tissue evidence="2">Whole organism</tissue>
    </source>
</reference>
<accession>A0A067RNK6</accession>